<organism evidence="1 2">
    <name type="scientific">Nesidiocoris tenuis</name>
    <dbReference type="NCBI Taxonomy" id="355587"/>
    <lineage>
        <taxon>Eukaryota</taxon>
        <taxon>Metazoa</taxon>
        <taxon>Ecdysozoa</taxon>
        <taxon>Arthropoda</taxon>
        <taxon>Hexapoda</taxon>
        <taxon>Insecta</taxon>
        <taxon>Pterygota</taxon>
        <taxon>Neoptera</taxon>
        <taxon>Paraneoptera</taxon>
        <taxon>Hemiptera</taxon>
        <taxon>Heteroptera</taxon>
        <taxon>Panheteroptera</taxon>
        <taxon>Cimicomorpha</taxon>
        <taxon>Miridae</taxon>
        <taxon>Dicyphina</taxon>
        <taxon>Nesidiocoris</taxon>
    </lineage>
</organism>
<protein>
    <submittedName>
        <fullName evidence="1">Uncharacterized protein</fullName>
    </submittedName>
</protein>
<dbReference type="EMBL" id="CADCXU010003285">
    <property type="protein sequence ID" value="CAA9995299.1"/>
    <property type="molecule type" value="Genomic_DNA"/>
</dbReference>
<gene>
    <name evidence="1" type="ORF">NTEN_LOCUS2090</name>
</gene>
<reference evidence="1 2" key="1">
    <citation type="submission" date="2020-02" db="EMBL/GenBank/DDBJ databases">
        <authorList>
            <person name="Ferguson B K."/>
        </authorList>
    </citation>
    <scope>NUCLEOTIDE SEQUENCE [LARGE SCALE GENOMIC DNA]</scope>
</reference>
<dbReference type="OrthoDB" id="9895503at2759"/>
<sequence length="345" mass="40221">MFFNYELLCEVDLHSFLPWARISANRIQRDTLFFVKATPKRELLDVVPSHLLLPLWFFVSQGMMTNRPKLIPFVEKWIANSGPNFIAKGYTIFTEFRDLTHEETLDVFFDFAKMPGFETCEFRGAAEAYCMKESSDSLEDTESSSEPSQIENQAVRDFGLLLIAIWWLSTVWFQHSRRVSCIIFRFLMVKFSFDDEDDWNIGYKYTLMAELTPTQLMERLKKLGVDAKRVNCKINYNGGLLHYLRLCLIACDDESKMPVNALNTLLDMLDVAAVKPVKPFLLSKLLNQLARTLNCELFNRIVPPGKEFDCYKMRCRQTEHANHIKEMIMVTGHRFMAQMNMKSFT</sequence>
<dbReference type="Proteomes" id="UP000479000">
    <property type="component" value="Unassembled WGS sequence"/>
</dbReference>
<evidence type="ECO:0000313" key="2">
    <source>
        <dbReference type="Proteomes" id="UP000479000"/>
    </source>
</evidence>
<evidence type="ECO:0000313" key="1">
    <source>
        <dbReference type="EMBL" id="CAA9995299.1"/>
    </source>
</evidence>
<name>A0A6H5G005_9HEMI</name>
<dbReference type="AlphaFoldDB" id="A0A6H5G005"/>
<proteinExistence type="predicted"/>
<keyword evidence="2" id="KW-1185">Reference proteome</keyword>
<accession>A0A6H5G005</accession>